<feature type="transmembrane region" description="Helical" evidence="2">
    <location>
        <begin position="49"/>
        <end position="71"/>
    </location>
</feature>
<protein>
    <recommendedName>
        <fullName evidence="5">DUF4179 domain-containing protein</fullName>
    </recommendedName>
</protein>
<evidence type="ECO:0000313" key="4">
    <source>
        <dbReference type="Proteomes" id="UP001236652"/>
    </source>
</evidence>
<keyword evidence="2" id="KW-0472">Membrane</keyword>
<keyword evidence="2" id="KW-1133">Transmembrane helix</keyword>
<gene>
    <name evidence="3" type="ORF">QNI29_08480</name>
</gene>
<feature type="region of interest" description="Disordered" evidence="1">
    <location>
        <begin position="75"/>
        <end position="102"/>
    </location>
</feature>
<evidence type="ECO:0008006" key="5">
    <source>
        <dbReference type="Google" id="ProtNLM"/>
    </source>
</evidence>
<accession>A0ABY8V159</accession>
<sequence>MMSVDRQLQDLKEDYHNHIPTSFTEKDKQRVFQAISHETQPEKPKMKHYLFKPAAMTVYATVVLLVGGVTVTQLEPYSSSPSTETPETFDSAGGGSNPVSDSQNKAMISKEISTDFEVGDQINGMILQDIQPNSLSFSGEKVLSGHIVTKEGTPDQYLFHISDLTKRELPLTEDHEGVLLLSLENDTQFQDLLEKAAADESFVKFITSNYSYQSGEAGADASRSITVAGVILNGEYHVVTPKK</sequence>
<organism evidence="3 4">
    <name type="scientific">Pontibacillus chungwhensis</name>
    <dbReference type="NCBI Taxonomy" id="265426"/>
    <lineage>
        <taxon>Bacteria</taxon>
        <taxon>Bacillati</taxon>
        <taxon>Bacillota</taxon>
        <taxon>Bacilli</taxon>
        <taxon>Bacillales</taxon>
        <taxon>Bacillaceae</taxon>
        <taxon>Pontibacillus</taxon>
    </lineage>
</organism>
<keyword evidence="2" id="KW-0812">Transmembrane</keyword>
<dbReference type="Proteomes" id="UP001236652">
    <property type="component" value="Chromosome"/>
</dbReference>
<evidence type="ECO:0000256" key="2">
    <source>
        <dbReference type="SAM" id="Phobius"/>
    </source>
</evidence>
<evidence type="ECO:0000256" key="1">
    <source>
        <dbReference type="SAM" id="MobiDB-lite"/>
    </source>
</evidence>
<reference evidence="3 4" key="1">
    <citation type="submission" date="2023-05" db="EMBL/GenBank/DDBJ databases">
        <title>Comparative genomics reveals the evidence of polycyclic aromatic hydrocarbons degradation in moderately halophilic genus Pontibacillus.</title>
        <authorList>
            <person name="Yang H."/>
            <person name="Qian Z."/>
        </authorList>
    </citation>
    <scope>NUCLEOTIDE SEQUENCE [LARGE SCALE GENOMIC DNA]</scope>
    <source>
        <strain evidence="4">HN14</strain>
    </source>
</reference>
<dbReference type="EMBL" id="CP126446">
    <property type="protein sequence ID" value="WIF99675.1"/>
    <property type="molecule type" value="Genomic_DNA"/>
</dbReference>
<name>A0ABY8V159_9BACI</name>
<proteinExistence type="predicted"/>
<evidence type="ECO:0000313" key="3">
    <source>
        <dbReference type="EMBL" id="WIF99675.1"/>
    </source>
</evidence>
<dbReference type="RefSeq" id="WP_231416024.1">
    <property type="nucleotide sequence ID" value="NZ_CP126446.1"/>
</dbReference>
<feature type="compositionally biased region" description="Low complexity" evidence="1">
    <location>
        <begin position="75"/>
        <end position="88"/>
    </location>
</feature>
<keyword evidence="4" id="KW-1185">Reference proteome</keyword>